<proteinExistence type="predicted"/>
<evidence type="ECO:0000259" key="1">
    <source>
        <dbReference type="Pfam" id="PF00561"/>
    </source>
</evidence>
<dbReference type="Gene3D" id="3.40.50.1820">
    <property type="entry name" value="alpha/beta hydrolase"/>
    <property type="match status" value="1"/>
</dbReference>
<dbReference type="PANTHER" id="PTHR45763">
    <property type="entry name" value="HYDROLASE, ALPHA/BETA FOLD FAMILY PROTEIN, EXPRESSED-RELATED"/>
    <property type="match status" value="1"/>
</dbReference>
<dbReference type="AlphaFoldDB" id="A0A8H5LDP8"/>
<protein>
    <submittedName>
        <fullName evidence="2">HYD1</fullName>
    </submittedName>
</protein>
<organism evidence="2 3">
    <name type="scientific">Fusarium pseudoanthophilum</name>
    <dbReference type="NCBI Taxonomy" id="48495"/>
    <lineage>
        <taxon>Eukaryota</taxon>
        <taxon>Fungi</taxon>
        <taxon>Dikarya</taxon>
        <taxon>Ascomycota</taxon>
        <taxon>Pezizomycotina</taxon>
        <taxon>Sordariomycetes</taxon>
        <taxon>Hypocreomycetidae</taxon>
        <taxon>Hypocreales</taxon>
        <taxon>Nectriaceae</taxon>
        <taxon>Fusarium</taxon>
        <taxon>Fusarium fujikuroi species complex</taxon>
    </lineage>
</organism>
<accession>A0A8H5LDP8</accession>
<dbReference type="EMBL" id="JAAOAR010000294">
    <property type="protein sequence ID" value="KAF5590037.1"/>
    <property type="molecule type" value="Genomic_DNA"/>
</dbReference>
<keyword evidence="3" id="KW-1185">Reference proteome</keyword>
<sequence length="315" mass="34808">MDDQQDKIATLADGRKVSYAVYGAQDDDAPTFFYLHGFPGSHHEGYVMNTTAAQYGVRVIAPTRPGYGDSTFQKNRKILDYPKDILELANSLNIKRFAVLGVSGGGPYAIACLKDLPQDRLVGIGTVAGVMPMSFSTQGMLTMTRLMFNVAPYATGIVGWITDRVLGSTARDTKHPEKLEEMMDKDISARSASDKEVWESHPDFKQSLRRATREAMKQGGYATAWEARLFGSDWGFKLEDVKVEKGRMIMWHGDLDVNVPIAVSEKAVKLMPGAELRVTKGESHMSLMTKVEAFIVAMKDMLTRSDPGPNGRSEN</sequence>
<dbReference type="InterPro" id="IPR029058">
    <property type="entry name" value="AB_hydrolase_fold"/>
</dbReference>
<dbReference type="Proteomes" id="UP000544095">
    <property type="component" value="Unassembled WGS sequence"/>
</dbReference>
<dbReference type="SUPFAM" id="SSF53474">
    <property type="entry name" value="alpha/beta-Hydrolases"/>
    <property type="match status" value="1"/>
</dbReference>
<name>A0A8H5LDP8_9HYPO</name>
<dbReference type="Pfam" id="PF00561">
    <property type="entry name" value="Abhydrolase_1"/>
    <property type="match status" value="1"/>
</dbReference>
<feature type="domain" description="AB hydrolase-1" evidence="1">
    <location>
        <begin position="30"/>
        <end position="290"/>
    </location>
</feature>
<evidence type="ECO:0000313" key="2">
    <source>
        <dbReference type="EMBL" id="KAF5590037.1"/>
    </source>
</evidence>
<comment type="caution">
    <text evidence="2">The sequence shown here is derived from an EMBL/GenBank/DDBJ whole genome shotgun (WGS) entry which is preliminary data.</text>
</comment>
<dbReference type="InterPro" id="IPR000073">
    <property type="entry name" value="AB_hydrolase_1"/>
</dbReference>
<dbReference type="PANTHER" id="PTHR45763:SF46">
    <property type="entry name" value="AB HYDROLASE-1 DOMAIN-CONTAINING PROTEIN"/>
    <property type="match status" value="1"/>
</dbReference>
<gene>
    <name evidence="2" type="ORF">FPANT_6129</name>
</gene>
<evidence type="ECO:0000313" key="3">
    <source>
        <dbReference type="Proteomes" id="UP000544095"/>
    </source>
</evidence>
<reference evidence="2 3" key="1">
    <citation type="submission" date="2020-05" db="EMBL/GenBank/DDBJ databases">
        <title>Identification and distribution of gene clusters putatively required for synthesis of sphingolipid metabolism inhibitors in phylogenetically diverse species of the filamentous fungus Fusarium.</title>
        <authorList>
            <person name="Kim H.-S."/>
            <person name="Busman M."/>
            <person name="Brown D.W."/>
            <person name="Divon H."/>
            <person name="Uhlig S."/>
            <person name="Proctor R.H."/>
        </authorList>
    </citation>
    <scope>NUCLEOTIDE SEQUENCE [LARGE SCALE GENOMIC DNA]</scope>
    <source>
        <strain evidence="2 3">NRRL 25211</strain>
    </source>
</reference>